<dbReference type="Proteomes" id="UP000297891">
    <property type="component" value="Unassembled WGS sequence"/>
</dbReference>
<evidence type="ECO:0000313" key="1">
    <source>
        <dbReference type="EMBL" id="TGK95367.1"/>
    </source>
</evidence>
<dbReference type="OrthoDB" id="9791353at2"/>
<proteinExistence type="predicted"/>
<dbReference type="RefSeq" id="WP_100791589.1">
    <property type="nucleotide sequence ID" value="NZ_NPDQ01000007.1"/>
</dbReference>
<protein>
    <submittedName>
        <fullName evidence="1">ATP--guanido phosphotransferase</fullName>
    </submittedName>
</protein>
<gene>
    <name evidence="1" type="ORF">EHQ30_01640</name>
</gene>
<dbReference type="EMBL" id="RQFP01000001">
    <property type="protein sequence ID" value="TGK95367.1"/>
    <property type="molecule type" value="Genomic_DNA"/>
</dbReference>
<name>A0A2M9XYZ0_9LEPT</name>
<reference evidence="1" key="1">
    <citation type="journal article" date="2019" name="PLoS Negl. Trop. Dis.">
        <title>Revisiting the worldwide diversity of Leptospira species in the environment.</title>
        <authorList>
            <person name="Vincent A.T."/>
            <person name="Schiettekatte O."/>
            <person name="Bourhy P."/>
            <person name="Veyrier F.J."/>
            <person name="Picardeau M."/>
        </authorList>
    </citation>
    <scope>NUCLEOTIDE SEQUENCE [LARGE SCALE GENOMIC DNA]</scope>
    <source>
        <strain evidence="1">201800277</strain>
    </source>
</reference>
<dbReference type="InterPro" id="IPR014746">
    <property type="entry name" value="Gln_synth/guanido_kin_cat_dom"/>
</dbReference>
<dbReference type="GO" id="GO:0016740">
    <property type="term" value="F:transferase activity"/>
    <property type="evidence" value="ECO:0007669"/>
    <property type="project" value="UniProtKB-KW"/>
</dbReference>
<sequence>MLYCRFCGTKEIQFRKSGKFGCTHCVSIFDYPKPKGKNKIPEPFLQTLEIFVKKNSKSITLLSLRTRITRNLKSNLFPYYDSLVEKSKQLLVDFGLEESLYPGGIPPTRLEGEKSVLGMGFYLGSEDHIRWENLIFTKEKNLGGYPSAKPKNWISIFRFLFKKPLWASAPEVGFISSCPTNLGRGRRDSLLVAVAVDVVSEFFSILRTLVDFGIEFAPSSDHRIGNIGKERVLVVKISWKNASVAQKRDFYKILGLLGSY</sequence>
<dbReference type="AlphaFoldDB" id="A0A2M9XYZ0"/>
<dbReference type="SUPFAM" id="SSF55931">
    <property type="entry name" value="Glutamine synthetase/guanido kinase"/>
    <property type="match status" value="1"/>
</dbReference>
<keyword evidence="1" id="KW-0808">Transferase</keyword>
<accession>A0A2M9XYZ0</accession>
<comment type="caution">
    <text evidence="1">The sequence shown here is derived from an EMBL/GenBank/DDBJ whole genome shotgun (WGS) entry which is preliminary data.</text>
</comment>
<keyword evidence="2" id="KW-1185">Reference proteome</keyword>
<evidence type="ECO:0000313" key="2">
    <source>
        <dbReference type="Proteomes" id="UP000297891"/>
    </source>
</evidence>
<organism evidence="1 2">
    <name type="scientific">Leptospira brenneri</name>
    <dbReference type="NCBI Taxonomy" id="2023182"/>
    <lineage>
        <taxon>Bacteria</taxon>
        <taxon>Pseudomonadati</taxon>
        <taxon>Spirochaetota</taxon>
        <taxon>Spirochaetia</taxon>
        <taxon>Leptospirales</taxon>
        <taxon>Leptospiraceae</taxon>
        <taxon>Leptospira</taxon>
    </lineage>
</organism>